<comment type="caution">
    <text evidence="5">The sequence shown here is derived from an EMBL/GenBank/DDBJ whole genome shotgun (WGS) entry which is preliminary data.</text>
</comment>
<keyword evidence="6" id="KW-1185">Reference proteome</keyword>
<dbReference type="InterPro" id="IPR004140">
    <property type="entry name" value="Exo70"/>
</dbReference>
<accession>A0ABR2ALF7</accession>
<sequence>MRAIFKSTPSPTRMTPPASPLRLSFSESLMEENIEAAELIITNWDSLSHDSSSSSSCNTASLFSNSREEAKQYLSSTKGLQKAMQYLVSHQASSEKLVRAQTLMATAMKRLEREFYQILKSNRFYLDPESFSTHSSSRPSASRSSFSDFEEYVSENESGDETDSVPEAQRLSIAAMEDLRAIAEVMIKAGYAKECIKVYKITRKSFVDEALYSLGVDRTLNLQKMDWEVLEAKINNWLHAVKTAVKTLFSGERILSDQVFWVAPAMGESCFMEISKEGALALFEFPENVAKCKETPEKMFRFLDLYEAVSNHWPEIDSMFCFESTSNVRSTATNCLIKLGDAVRKMLTSFETAIQKDTSKSTVPGGGIHPLTRYVMNYLTFLADYSEVLSDIVAYWPLPIPSPLPEPFFGSPDNEESISSPVSVRLAWLILLMLCKLDGKAAMYKDVSLSYLFLANNLQYVVGKVRQSNLNILLGDEWVTKHELKVKQYAWNYVRMGWSKVLASLPENPTAEIPVDEVKEHFRKFNSAFEEAYTKQTSWVVPDPGLRDEIKISLARRIVPIYKEFYETYGGMHLRKEMWVESLVRYTPDDLGNYWSGLLNVSGSSGSVMSSSSHGGRSR</sequence>
<protein>
    <recommendedName>
        <fullName evidence="3">Exocyst subunit Exo70 family protein</fullName>
    </recommendedName>
</protein>
<gene>
    <name evidence="5" type="ORF">V6N12_073485</name>
</gene>
<evidence type="ECO:0000256" key="2">
    <source>
        <dbReference type="ARBA" id="ARBA00022448"/>
    </source>
</evidence>
<evidence type="ECO:0000313" key="5">
    <source>
        <dbReference type="EMBL" id="KAK8494490.1"/>
    </source>
</evidence>
<keyword evidence="3" id="KW-0653">Protein transport</keyword>
<dbReference type="Proteomes" id="UP001472677">
    <property type="component" value="Unassembled WGS sequence"/>
</dbReference>
<dbReference type="PANTHER" id="PTHR12542:SF17">
    <property type="entry name" value="EXOCYST SUBUNIT EXO70 FAMILY PROTEIN"/>
    <property type="match status" value="1"/>
</dbReference>
<evidence type="ECO:0000256" key="3">
    <source>
        <dbReference type="RuleBase" id="RU365026"/>
    </source>
</evidence>
<dbReference type="EMBL" id="JBBPBM010000528">
    <property type="protein sequence ID" value="KAK8494490.1"/>
    <property type="molecule type" value="Genomic_DNA"/>
</dbReference>
<dbReference type="Pfam" id="PF03081">
    <property type="entry name" value="Exo70_C"/>
    <property type="match status" value="1"/>
</dbReference>
<dbReference type="Pfam" id="PF20669">
    <property type="entry name" value="Exo70_N"/>
    <property type="match status" value="1"/>
</dbReference>
<evidence type="ECO:0000256" key="1">
    <source>
        <dbReference type="ARBA" id="ARBA00006756"/>
    </source>
</evidence>
<evidence type="ECO:0000313" key="6">
    <source>
        <dbReference type="Proteomes" id="UP001472677"/>
    </source>
</evidence>
<organism evidence="5 6">
    <name type="scientific">Hibiscus sabdariffa</name>
    <name type="common">roselle</name>
    <dbReference type="NCBI Taxonomy" id="183260"/>
    <lineage>
        <taxon>Eukaryota</taxon>
        <taxon>Viridiplantae</taxon>
        <taxon>Streptophyta</taxon>
        <taxon>Embryophyta</taxon>
        <taxon>Tracheophyta</taxon>
        <taxon>Spermatophyta</taxon>
        <taxon>Magnoliopsida</taxon>
        <taxon>eudicotyledons</taxon>
        <taxon>Gunneridae</taxon>
        <taxon>Pentapetalae</taxon>
        <taxon>rosids</taxon>
        <taxon>malvids</taxon>
        <taxon>Malvales</taxon>
        <taxon>Malvaceae</taxon>
        <taxon>Malvoideae</taxon>
        <taxon>Hibiscus</taxon>
    </lineage>
</organism>
<proteinExistence type="inferred from homology"/>
<dbReference type="InterPro" id="IPR016159">
    <property type="entry name" value="Cullin_repeat-like_dom_sf"/>
</dbReference>
<name>A0ABR2ALF7_9ROSI</name>
<reference evidence="5 6" key="1">
    <citation type="journal article" date="2024" name="G3 (Bethesda)">
        <title>Genome assembly of Hibiscus sabdariffa L. provides insights into metabolisms of medicinal natural products.</title>
        <authorList>
            <person name="Kim T."/>
        </authorList>
    </citation>
    <scope>NUCLEOTIDE SEQUENCE [LARGE SCALE GENOMIC DNA]</scope>
    <source>
        <strain evidence="5">TK-2024</strain>
        <tissue evidence="5">Old leaves</tissue>
    </source>
</reference>
<dbReference type="PANTHER" id="PTHR12542">
    <property type="entry name" value="EXOCYST COMPLEX PROTEIN EXO70"/>
    <property type="match status" value="1"/>
</dbReference>
<comment type="function">
    <text evidence="3">Component of the exocyst complex.</text>
</comment>
<feature type="domain" description="Exocyst complex subunit Exo70 C-terminal" evidence="4">
    <location>
        <begin position="236"/>
        <end position="594"/>
    </location>
</feature>
<keyword evidence="2 3" id="KW-0813">Transport</keyword>
<dbReference type="Gene3D" id="1.20.1280.170">
    <property type="entry name" value="Exocyst complex component Exo70"/>
    <property type="match status" value="1"/>
</dbReference>
<comment type="similarity">
    <text evidence="1 3">Belongs to the EXO70 family.</text>
</comment>
<dbReference type="SUPFAM" id="SSF74788">
    <property type="entry name" value="Cullin repeat-like"/>
    <property type="match status" value="1"/>
</dbReference>
<evidence type="ECO:0000259" key="4">
    <source>
        <dbReference type="Pfam" id="PF03081"/>
    </source>
</evidence>
<keyword evidence="3" id="KW-0268">Exocytosis</keyword>
<dbReference type="InterPro" id="IPR046364">
    <property type="entry name" value="Exo70_C"/>
</dbReference>